<feature type="transmembrane region" description="Helical" evidence="10">
    <location>
        <begin position="40"/>
        <end position="61"/>
    </location>
</feature>
<dbReference type="EC" id="2.7.11.1" evidence="1"/>
<protein>
    <recommendedName>
        <fullName evidence="1">non-specific serine/threonine protein kinase</fullName>
        <ecNumber evidence="1">2.7.11.1</ecNumber>
    </recommendedName>
</protein>
<name>A0ABM4WM04_COFAR</name>
<reference evidence="13" key="1">
    <citation type="submission" date="2025-08" db="UniProtKB">
        <authorList>
            <consortium name="RefSeq"/>
        </authorList>
    </citation>
    <scope>IDENTIFICATION</scope>
    <source>
        <tissue evidence="13">Leaves</tissue>
    </source>
</reference>
<evidence type="ECO:0000256" key="7">
    <source>
        <dbReference type="ARBA" id="ARBA00047899"/>
    </source>
</evidence>
<keyword evidence="5" id="KW-0418">Kinase</keyword>
<dbReference type="SUPFAM" id="SSF56112">
    <property type="entry name" value="Protein kinase-like (PK-like)"/>
    <property type="match status" value="1"/>
</dbReference>
<dbReference type="SMART" id="SM00220">
    <property type="entry name" value="S_TKc"/>
    <property type="match status" value="1"/>
</dbReference>
<evidence type="ECO:0000256" key="1">
    <source>
        <dbReference type="ARBA" id="ARBA00012513"/>
    </source>
</evidence>
<evidence type="ECO:0000256" key="9">
    <source>
        <dbReference type="SAM" id="MobiDB-lite"/>
    </source>
</evidence>
<keyword evidence="10" id="KW-1133">Transmembrane helix</keyword>
<dbReference type="Gene3D" id="3.30.200.20">
    <property type="entry name" value="Phosphorylase Kinase, domain 1"/>
    <property type="match status" value="1"/>
</dbReference>
<dbReference type="PROSITE" id="PS50011">
    <property type="entry name" value="PROTEIN_KINASE_DOM"/>
    <property type="match status" value="1"/>
</dbReference>
<keyword evidence="6" id="KW-0067">ATP-binding</keyword>
<proteinExistence type="predicted"/>
<gene>
    <name evidence="13" type="primary">LOC113729517</name>
</gene>
<evidence type="ECO:0000256" key="6">
    <source>
        <dbReference type="ARBA" id="ARBA00022840"/>
    </source>
</evidence>
<feature type="transmembrane region" description="Helical" evidence="10">
    <location>
        <begin position="67"/>
        <end position="92"/>
    </location>
</feature>
<keyword evidence="2" id="KW-0723">Serine/threonine-protein kinase</keyword>
<dbReference type="PROSITE" id="PS00108">
    <property type="entry name" value="PROTEIN_KINASE_ST"/>
    <property type="match status" value="1"/>
</dbReference>
<dbReference type="InterPro" id="IPR000719">
    <property type="entry name" value="Prot_kinase_dom"/>
</dbReference>
<comment type="catalytic activity">
    <reaction evidence="7">
        <text>L-threonyl-[protein] + ATP = O-phospho-L-threonyl-[protein] + ADP + H(+)</text>
        <dbReference type="Rhea" id="RHEA:46608"/>
        <dbReference type="Rhea" id="RHEA-COMP:11060"/>
        <dbReference type="Rhea" id="RHEA-COMP:11605"/>
        <dbReference type="ChEBI" id="CHEBI:15378"/>
        <dbReference type="ChEBI" id="CHEBI:30013"/>
        <dbReference type="ChEBI" id="CHEBI:30616"/>
        <dbReference type="ChEBI" id="CHEBI:61977"/>
        <dbReference type="ChEBI" id="CHEBI:456216"/>
        <dbReference type="EC" id="2.7.11.1"/>
    </reaction>
</comment>
<dbReference type="InterPro" id="IPR011009">
    <property type="entry name" value="Kinase-like_dom_sf"/>
</dbReference>
<evidence type="ECO:0000256" key="2">
    <source>
        <dbReference type="ARBA" id="ARBA00022527"/>
    </source>
</evidence>
<keyword evidence="12" id="KW-1185">Reference proteome</keyword>
<feature type="domain" description="Protein kinase" evidence="11">
    <location>
        <begin position="185"/>
        <end position="442"/>
    </location>
</feature>
<organism evidence="12 13">
    <name type="scientific">Coffea arabica</name>
    <name type="common">Arabian coffee</name>
    <dbReference type="NCBI Taxonomy" id="13443"/>
    <lineage>
        <taxon>Eukaryota</taxon>
        <taxon>Viridiplantae</taxon>
        <taxon>Streptophyta</taxon>
        <taxon>Embryophyta</taxon>
        <taxon>Tracheophyta</taxon>
        <taxon>Spermatophyta</taxon>
        <taxon>Magnoliopsida</taxon>
        <taxon>eudicotyledons</taxon>
        <taxon>Gunneridae</taxon>
        <taxon>Pentapetalae</taxon>
        <taxon>asterids</taxon>
        <taxon>lamiids</taxon>
        <taxon>Gentianales</taxon>
        <taxon>Rubiaceae</taxon>
        <taxon>Ixoroideae</taxon>
        <taxon>Gardenieae complex</taxon>
        <taxon>Bertiereae - Coffeeae clade</taxon>
        <taxon>Coffeeae</taxon>
        <taxon>Coffea</taxon>
    </lineage>
</organism>
<dbReference type="InterPro" id="IPR050588">
    <property type="entry name" value="WNK_Ser-Thr_kinase"/>
</dbReference>
<evidence type="ECO:0000259" key="11">
    <source>
        <dbReference type="PROSITE" id="PS50011"/>
    </source>
</evidence>
<feature type="region of interest" description="Disordered" evidence="9">
    <location>
        <begin position="611"/>
        <end position="630"/>
    </location>
</feature>
<sequence length="823" mass="93036">MSMLPPRTAQSHAIGILFRRNPMQWRPEGRPHSLIFRSEFSWLYSLFLFAFMLLFSCFSFFFFQFQFILVVCLSSVCLVFVMSCSGAVGLGLPLSGHKNERMNGTVIGSCVVDEDDQLFWDINGNGNVDELLLDYVDKANGNNVNEAPNPELLHHVEKANGNTVYELPDLEFHDYVEKDPRGRYLRYNEVLGKGAFKTVYRAFDQLDGIEVAWNRIKIADVLRSPEDLEKLYSEVHLLRQLKHENIMKFYDSWIDDKKKTVNMITELFTSGSLRQYRKRHKSVDTKAIKNWARQILRGLDYLHSQNPPIIHRDLKCDNIFVNGNQGQVKIGDLGLATVLQRGAAKSVIGTPEFMAPEVYEEEYNELVDVYSFGMCMLEMVTVEYPYAECKNPAQIFKRVTSGVKPASLGNVSDTKAKEFIEKCLLPASRRLPAKELLKDPFLEADNMKEPLRHPIKLTNQTPRSPGLLSCEPHSMDVDAEYTRSNTESPHGAILEFQRVHQNKEFRLKGKKNDDNSISLTLRIADQHATGPVKNIHFLFYLDTDTALSVAGEMAEQLSLADHDVAFIADFIDYLISRILPSWIPSSDDYSSGERSTYEGISMAGRNLAASKRFSTPNGSPAEVGLKPDDHAMDNDDNIRMSTMADKGNSCTNPNPSDMSPGAALDFLQPAALYGEESSGSITSEAMGENASDKNENFAESLDYNNISEEAFKGYSTPASEMDFAELYYDECKIQENDWDGLKHGAWNEVVKNLGMSFTDVSRVSEDTYLTSCSSSLSLLEKSQETKLKTELDAIDAQHQQWFQQLSKMREEAIEATTKRWMTK</sequence>
<keyword evidence="10" id="KW-0812">Transmembrane</keyword>
<evidence type="ECO:0000256" key="4">
    <source>
        <dbReference type="ARBA" id="ARBA00022741"/>
    </source>
</evidence>
<evidence type="ECO:0000256" key="8">
    <source>
        <dbReference type="ARBA" id="ARBA00048679"/>
    </source>
</evidence>
<keyword evidence="10" id="KW-0472">Membrane</keyword>
<dbReference type="Gene3D" id="3.10.20.90">
    <property type="entry name" value="Phosphatidylinositol 3-kinase Catalytic Subunit, Chain A, domain 1"/>
    <property type="match status" value="1"/>
</dbReference>
<dbReference type="GeneID" id="113729517"/>
<evidence type="ECO:0000313" key="13">
    <source>
        <dbReference type="RefSeq" id="XP_071932803.1"/>
    </source>
</evidence>
<dbReference type="RefSeq" id="XP_071932803.1">
    <property type="nucleotide sequence ID" value="XM_072076702.1"/>
</dbReference>
<accession>A0ABM4WM04</accession>
<keyword evidence="4" id="KW-0547">Nucleotide-binding</keyword>
<dbReference type="Proteomes" id="UP001652660">
    <property type="component" value="Chromosome 2c"/>
</dbReference>
<evidence type="ECO:0000256" key="3">
    <source>
        <dbReference type="ARBA" id="ARBA00022679"/>
    </source>
</evidence>
<evidence type="ECO:0000256" key="10">
    <source>
        <dbReference type="SAM" id="Phobius"/>
    </source>
</evidence>
<keyword evidence="3" id="KW-0808">Transferase</keyword>
<evidence type="ECO:0000313" key="12">
    <source>
        <dbReference type="Proteomes" id="UP001652660"/>
    </source>
</evidence>
<comment type="catalytic activity">
    <reaction evidence="8">
        <text>L-seryl-[protein] + ATP = O-phospho-L-seryl-[protein] + ADP + H(+)</text>
        <dbReference type="Rhea" id="RHEA:17989"/>
        <dbReference type="Rhea" id="RHEA-COMP:9863"/>
        <dbReference type="Rhea" id="RHEA-COMP:11604"/>
        <dbReference type="ChEBI" id="CHEBI:15378"/>
        <dbReference type="ChEBI" id="CHEBI:29999"/>
        <dbReference type="ChEBI" id="CHEBI:30616"/>
        <dbReference type="ChEBI" id="CHEBI:83421"/>
        <dbReference type="ChEBI" id="CHEBI:456216"/>
        <dbReference type="EC" id="2.7.11.1"/>
    </reaction>
</comment>
<dbReference type="CDD" id="cd13983">
    <property type="entry name" value="STKc_WNK"/>
    <property type="match status" value="1"/>
</dbReference>
<evidence type="ECO:0000256" key="5">
    <source>
        <dbReference type="ARBA" id="ARBA00022777"/>
    </source>
</evidence>
<dbReference type="Gene3D" id="1.10.510.10">
    <property type="entry name" value="Transferase(Phosphotransferase) domain 1"/>
    <property type="match status" value="1"/>
</dbReference>
<dbReference type="Pfam" id="PF00069">
    <property type="entry name" value="Pkinase"/>
    <property type="match status" value="1"/>
</dbReference>
<dbReference type="InterPro" id="IPR008271">
    <property type="entry name" value="Ser/Thr_kinase_AS"/>
</dbReference>
<dbReference type="PANTHER" id="PTHR13902">
    <property type="entry name" value="SERINE/THREONINE-PROTEIN KINASE WNK WITH NO LYSINE -RELATED"/>
    <property type="match status" value="1"/>
</dbReference>
<dbReference type="InterPro" id="IPR024678">
    <property type="entry name" value="Kinase_OSR1/WNK_CCT"/>
</dbReference>
<dbReference type="Pfam" id="PF12202">
    <property type="entry name" value="OSR1_C"/>
    <property type="match status" value="1"/>
</dbReference>